<dbReference type="AlphaFoldDB" id="A0A4C1YH84"/>
<protein>
    <recommendedName>
        <fullName evidence="4">PiggyBac transposable element-derived protein domain-containing protein</fullName>
    </recommendedName>
</protein>
<gene>
    <name evidence="2" type="ORF">EVAR_51608_1</name>
</gene>
<name>A0A4C1YH84_EUMVA</name>
<keyword evidence="3" id="KW-1185">Reference proteome</keyword>
<sequence length="233" mass="26625">MHANFWREMAITRSHKSGEILQWVDDSEVDDDGEDEILVAEQRDDDGYNGEELLKQRSSVHRGTRTRGRSSARGRSRGCGQGRLSSYSRGRSRSLLPNLNDFEKAKASGWTYVAREVPPDRPIFHSPNGVNATVDQNSSQYDCIRSLWTSNFWKLIKTESNQYAVQMRAELARRQLKPGPMLSNWKPVTIGELKRFFNIILHMTLVQKESYGLLLVDHANYTHSFTCASDEEG</sequence>
<dbReference type="PANTHER" id="PTHR46599:SF3">
    <property type="entry name" value="PIGGYBAC TRANSPOSABLE ELEMENT-DERIVED PROTEIN 4"/>
    <property type="match status" value="1"/>
</dbReference>
<feature type="region of interest" description="Disordered" evidence="1">
    <location>
        <begin position="56"/>
        <end position="92"/>
    </location>
</feature>
<proteinExistence type="predicted"/>
<dbReference type="Proteomes" id="UP000299102">
    <property type="component" value="Unassembled WGS sequence"/>
</dbReference>
<feature type="compositionally biased region" description="Low complexity" evidence="1">
    <location>
        <begin position="82"/>
        <end position="92"/>
    </location>
</feature>
<reference evidence="2 3" key="1">
    <citation type="journal article" date="2019" name="Commun. Biol.">
        <title>The bagworm genome reveals a unique fibroin gene that provides high tensile strength.</title>
        <authorList>
            <person name="Kono N."/>
            <person name="Nakamura H."/>
            <person name="Ohtoshi R."/>
            <person name="Tomita M."/>
            <person name="Numata K."/>
            <person name="Arakawa K."/>
        </authorList>
    </citation>
    <scope>NUCLEOTIDE SEQUENCE [LARGE SCALE GENOMIC DNA]</scope>
</reference>
<dbReference type="PANTHER" id="PTHR46599">
    <property type="entry name" value="PIGGYBAC TRANSPOSABLE ELEMENT-DERIVED PROTEIN 4"/>
    <property type="match status" value="1"/>
</dbReference>
<evidence type="ECO:0000313" key="3">
    <source>
        <dbReference type="Proteomes" id="UP000299102"/>
    </source>
</evidence>
<evidence type="ECO:0008006" key="4">
    <source>
        <dbReference type="Google" id="ProtNLM"/>
    </source>
</evidence>
<organism evidence="2 3">
    <name type="scientific">Eumeta variegata</name>
    <name type="common">Bagworm moth</name>
    <name type="synonym">Eumeta japonica</name>
    <dbReference type="NCBI Taxonomy" id="151549"/>
    <lineage>
        <taxon>Eukaryota</taxon>
        <taxon>Metazoa</taxon>
        <taxon>Ecdysozoa</taxon>
        <taxon>Arthropoda</taxon>
        <taxon>Hexapoda</taxon>
        <taxon>Insecta</taxon>
        <taxon>Pterygota</taxon>
        <taxon>Neoptera</taxon>
        <taxon>Endopterygota</taxon>
        <taxon>Lepidoptera</taxon>
        <taxon>Glossata</taxon>
        <taxon>Ditrysia</taxon>
        <taxon>Tineoidea</taxon>
        <taxon>Psychidae</taxon>
        <taxon>Oiketicinae</taxon>
        <taxon>Eumeta</taxon>
    </lineage>
</organism>
<accession>A0A4C1YH84</accession>
<evidence type="ECO:0000256" key="1">
    <source>
        <dbReference type="SAM" id="MobiDB-lite"/>
    </source>
</evidence>
<comment type="caution">
    <text evidence="2">The sequence shown here is derived from an EMBL/GenBank/DDBJ whole genome shotgun (WGS) entry which is preliminary data.</text>
</comment>
<evidence type="ECO:0000313" key="2">
    <source>
        <dbReference type="EMBL" id="GBP73695.1"/>
    </source>
</evidence>
<dbReference type="EMBL" id="BGZK01001183">
    <property type="protein sequence ID" value="GBP73695.1"/>
    <property type="molecule type" value="Genomic_DNA"/>
</dbReference>
<feature type="compositionally biased region" description="Basic residues" evidence="1">
    <location>
        <begin position="58"/>
        <end position="76"/>
    </location>
</feature>
<dbReference type="OrthoDB" id="7476731at2759"/>